<keyword evidence="2" id="KW-1185">Reference proteome</keyword>
<sequence length="461" mass="52116">MTTTNQSISGRITINTLPDDVLVDIFYFYVNDWDIGTSGWHALVHVCQRWRHIVLGSPRRLNLRLVYRGIMSEMQDIWPALPVAICPRTYSPSICENITAFLDSEHRHRICAMLLFPIPVSRWERFAAAMQKPIPELTDLEISVDEGTVTSPPDSFLGGSAPRLRRLVLGNCPFRGLPKLLLSAHHLVVLSLWHIPYFGYFSPQALVTALSVMSRLESLYVGFHFSLLRPDLASPPPLTRSVLPSLTRLVFRGVHEYLEDLLAQIEVPLLNNLDIFFFMDFLFAVPQLYRLISQTESFKTCHKALVYTSNHAIRFSNFRETQESLGLSLATWCRDLNRQLSLLARLCSSSLRLSTLVQLDIVDPVDSISQSHQNVNTTQWLELLELFTAVKDLRLANQVAPHVCRALDELAEGRVAGVLPALQNIFLGGLQPTEPVPKFIEGFVAARQLSGHPVAVYPWRD</sequence>
<dbReference type="EMBL" id="JAGFNK010000589">
    <property type="protein sequence ID" value="KAI9447300.1"/>
    <property type="molecule type" value="Genomic_DNA"/>
</dbReference>
<evidence type="ECO:0000313" key="2">
    <source>
        <dbReference type="Proteomes" id="UP001207468"/>
    </source>
</evidence>
<name>A0ACC0TV00_9AGAM</name>
<dbReference type="Proteomes" id="UP001207468">
    <property type="component" value="Unassembled WGS sequence"/>
</dbReference>
<accession>A0ACC0TV00</accession>
<comment type="caution">
    <text evidence="1">The sequence shown here is derived from an EMBL/GenBank/DDBJ whole genome shotgun (WGS) entry which is preliminary data.</text>
</comment>
<reference evidence="1" key="1">
    <citation type="submission" date="2021-03" db="EMBL/GenBank/DDBJ databases">
        <title>Evolutionary priming and transition to the ectomycorrhizal habit in an iconic lineage of mushroom-forming fungi: is preadaptation a requirement?</title>
        <authorList>
            <consortium name="DOE Joint Genome Institute"/>
            <person name="Looney B.P."/>
            <person name="Miyauchi S."/>
            <person name="Morin E."/>
            <person name="Drula E."/>
            <person name="Courty P.E."/>
            <person name="Chicoki N."/>
            <person name="Fauchery L."/>
            <person name="Kohler A."/>
            <person name="Kuo A."/>
            <person name="LaButti K."/>
            <person name="Pangilinan J."/>
            <person name="Lipzen A."/>
            <person name="Riley R."/>
            <person name="Andreopoulos W."/>
            <person name="He G."/>
            <person name="Johnson J."/>
            <person name="Barry K.W."/>
            <person name="Grigoriev I.V."/>
            <person name="Nagy L."/>
            <person name="Hibbett D."/>
            <person name="Henrissat B."/>
            <person name="Matheny P.B."/>
            <person name="Labbe J."/>
            <person name="Martin A.F."/>
        </authorList>
    </citation>
    <scope>NUCLEOTIDE SEQUENCE</scope>
    <source>
        <strain evidence="1">BPL698</strain>
    </source>
</reference>
<gene>
    <name evidence="1" type="ORF">F5148DRAFT_1379559</name>
</gene>
<organism evidence="1 2">
    <name type="scientific">Russula earlei</name>
    <dbReference type="NCBI Taxonomy" id="71964"/>
    <lineage>
        <taxon>Eukaryota</taxon>
        <taxon>Fungi</taxon>
        <taxon>Dikarya</taxon>
        <taxon>Basidiomycota</taxon>
        <taxon>Agaricomycotina</taxon>
        <taxon>Agaricomycetes</taxon>
        <taxon>Russulales</taxon>
        <taxon>Russulaceae</taxon>
        <taxon>Russula</taxon>
    </lineage>
</organism>
<protein>
    <submittedName>
        <fullName evidence="1">Uncharacterized protein</fullName>
    </submittedName>
</protein>
<evidence type="ECO:0000313" key="1">
    <source>
        <dbReference type="EMBL" id="KAI9447300.1"/>
    </source>
</evidence>
<proteinExistence type="predicted"/>